<evidence type="ECO:0000256" key="2">
    <source>
        <dbReference type="SAM" id="SignalP"/>
    </source>
</evidence>
<evidence type="ECO:0008006" key="5">
    <source>
        <dbReference type="Google" id="ProtNLM"/>
    </source>
</evidence>
<dbReference type="AlphaFoldDB" id="A0A0D2NKX7"/>
<evidence type="ECO:0000313" key="4">
    <source>
        <dbReference type="Proteomes" id="UP000054270"/>
    </source>
</evidence>
<sequence>MLFTRISLAALLLFVATVSSAPLHEPTAGVATHADHAGKGLPPALSHGSRQHAPAGLAAAQGAPRAPAPAHAASHVHVHATPDASLEGPADAPTELHARSPTLLAVANAVHLHAADAHHDAAVAHNDAARQYYQQVSHHLQTGHVDALAHASGRVAHHNSMALEHAHKEAEHRARAASLAHPNAAALHTAEQLHEHIGAGVESYQAARHSATTVRSYTI</sequence>
<gene>
    <name evidence="3" type="ORF">HYPSUDRAFT_206376</name>
</gene>
<name>A0A0D2NKX7_HYPSF</name>
<protein>
    <recommendedName>
        <fullName evidence="5">DUF1771 domain-containing protein</fullName>
    </recommendedName>
</protein>
<keyword evidence="4" id="KW-1185">Reference proteome</keyword>
<feature type="signal peptide" evidence="2">
    <location>
        <begin position="1"/>
        <end position="20"/>
    </location>
</feature>
<feature type="region of interest" description="Disordered" evidence="1">
    <location>
        <begin position="29"/>
        <end position="94"/>
    </location>
</feature>
<dbReference type="Proteomes" id="UP000054270">
    <property type="component" value="Unassembled WGS sequence"/>
</dbReference>
<evidence type="ECO:0000256" key="1">
    <source>
        <dbReference type="SAM" id="MobiDB-lite"/>
    </source>
</evidence>
<proteinExistence type="predicted"/>
<feature type="chain" id="PRO_5002248120" description="DUF1771 domain-containing protein" evidence="2">
    <location>
        <begin position="21"/>
        <end position="219"/>
    </location>
</feature>
<keyword evidence="2" id="KW-0732">Signal</keyword>
<evidence type="ECO:0000313" key="3">
    <source>
        <dbReference type="EMBL" id="KJA17206.1"/>
    </source>
</evidence>
<feature type="compositionally biased region" description="Low complexity" evidence="1">
    <location>
        <begin position="52"/>
        <end position="82"/>
    </location>
</feature>
<dbReference type="EMBL" id="KN817607">
    <property type="protein sequence ID" value="KJA17206.1"/>
    <property type="molecule type" value="Genomic_DNA"/>
</dbReference>
<organism evidence="3 4">
    <name type="scientific">Hypholoma sublateritium (strain FD-334 SS-4)</name>
    <dbReference type="NCBI Taxonomy" id="945553"/>
    <lineage>
        <taxon>Eukaryota</taxon>
        <taxon>Fungi</taxon>
        <taxon>Dikarya</taxon>
        <taxon>Basidiomycota</taxon>
        <taxon>Agaricomycotina</taxon>
        <taxon>Agaricomycetes</taxon>
        <taxon>Agaricomycetidae</taxon>
        <taxon>Agaricales</taxon>
        <taxon>Agaricineae</taxon>
        <taxon>Strophariaceae</taxon>
        <taxon>Hypholoma</taxon>
    </lineage>
</organism>
<reference evidence="4" key="1">
    <citation type="submission" date="2014-04" db="EMBL/GenBank/DDBJ databases">
        <title>Evolutionary Origins and Diversification of the Mycorrhizal Mutualists.</title>
        <authorList>
            <consortium name="DOE Joint Genome Institute"/>
            <consortium name="Mycorrhizal Genomics Consortium"/>
            <person name="Kohler A."/>
            <person name="Kuo A."/>
            <person name="Nagy L.G."/>
            <person name="Floudas D."/>
            <person name="Copeland A."/>
            <person name="Barry K.W."/>
            <person name="Cichocki N."/>
            <person name="Veneault-Fourrey C."/>
            <person name="LaButti K."/>
            <person name="Lindquist E.A."/>
            <person name="Lipzen A."/>
            <person name="Lundell T."/>
            <person name="Morin E."/>
            <person name="Murat C."/>
            <person name="Riley R."/>
            <person name="Ohm R."/>
            <person name="Sun H."/>
            <person name="Tunlid A."/>
            <person name="Henrissat B."/>
            <person name="Grigoriev I.V."/>
            <person name="Hibbett D.S."/>
            <person name="Martin F."/>
        </authorList>
    </citation>
    <scope>NUCLEOTIDE SEQUENCE [LARGE SCALE GENOMIC DNA]</scope>
    <source>
        <strain evidence="4">FD-334 SS-4</strain>
    </source>
</reference>
<accession>A0A0D2NKX7</accession>